<dbReference type="Proteomes" id="UP001501102">
    <property type="component" value="Unassembled WGS sequence"/>
</dbReference>
<protein>
    <recommendedName>
        <fullName evidence="2">SnoaL-like domain-containing protein</fullName>
    </recommendedName>
</protein>
<evidence type="ECO:0000259" key="2">
    <source>
        <dbReference type="Pfam" id="PF12680"/>
    </source>
</evidence>
<gene>
    <name evidence="3" type="ORF">GCM10020221_08920</name>
</gene>
<reference evidence="3 4" key="1">
    <citation type="journal article" date="2019" name="Int. J. Syst. Evol. Microbiol.">
        <title>The Global Catalogue of Microorganisms (GCM) 10K type strain sequencing project: providing services to taxonomists for standard genome sequencing and annotation.</title>
        <authorList>
            <consortium name="The Broad Institute Genomics Platform"/>
            <consortium name="The Broad Institute Genome Sequencing Center for Infectious Disease"/>
            <person name="Wu L."/>
            <person name="Ma J."/>
        </authorList>
    </citation>
    <scope>NUCLEOTIDE SEQUENCE [LARGE SCALE GENOMIC DNA]</scope>
    <source>
        <strain evidence="3 4">JCM 4087</strain>
    </source>
</reference>
<dbReference type="InterPro" id="IPR037401">
    <property type="entry name" value="SnoaL-like"/>
</dbReference>
<dbReference type="SUPFAM" id="SSF54427">
    <property type="entry name" value="NTF2-like"/>
    <property type="match status" value="1"/>
</dbReference>
<dbReference type="InterPro" id="IPR032710">
    <property type="entry name" value="NTF2-like_dom_sf"/>
</dbReference>
<organism evidence="3 4">
    <name type="scientific">Streptomyces thioluteus</name>
    <dbReference type="NCBI Taxonomy" id="66431"/>
    <lineage>
        <taxon>Bacteria</taxon>
        <taxon>Bacillati</taxon>
        <taxon>Actinomycetota</taxon>
        <taxon>Actinomycetes</taxon>
        <taxon>Kitasatosporales</taxon>
        <taxon>Streptomycetaceae</taxon>
        <taxon>Streptomyces</taxon>
    </lineage>
</organism>
<feature type="compositionally biased region" description="Polar residues" evidence="1">
    <location>
        <begin position="137"/>
        <end position="149"/>
    </location>
</feature>
<comment type="caution">
    <text evidence="3">The sequence shown here is derived from an EMBL/GenBank/DDBJ whole genome shotgun (WGS) entry which is preliminary data.</text>
</comment>
<evidence type="ECO:0000313" key="3">
    <source>
        <dbReference type="EMBL" id="GAA2915410.1"/>
    </source>
</evidence>
<accession>A0ABN3WI26</accession>
<feature type="domain" description="SnoaL-like" evidence="2">
    <location>
        <begin position="1"/>
        <end position="74"/>
    </location>
</feature>
<feature type="compositionally biased region" description="Polar residues" evidence="1">
    <location>
        <begin position="93"/>
        <end position="102"/>
    </location>
</feature>
<proteinExistence type="predicted"/>
<feature type="region of interest" description="Disordered" evidence="1">
    <location>
        <begin position="59"/>
        <end position="149"/>
    </location>
</feature>
<dbReference type="Gene3D" id="3.10.450.50">
    <property type="match status" value="1"/>
</dbReference>
<evidence type="ECO:0000313" key="4">
    <source>
        <dbReference type="Proteomes" id="UP001501102"/>
    </source>
</evidence>
<sequence length="149" mass="15734">MFTDDVVYACGAFGLAFTGRDAFVGHVRGSTRALFRTGKLTLKRVIAEGDAVALEYRLRGHQLRRPPRPAPGRAARSASDSAPSCNCADGSESPRSPTTSARAVTPSGTGGGHPNGLPNYRRSVRGTSQLPLAPTPSRKQNSFPSWVGP</sequence>
<dbReference type="EMBL" id="BAAAXZ010000034">
    <property type="protein sequence ID" value="GAA2915410.1"/>
    <property type="molecule type" value="Genomic_DNA"/>
</dbReference>
<keyword evidence="4" id="KW-1185">Reference proteome</keyword>
<evidence type="ECO:0000256" key="1">
    <source>
        <dbReference type="SAM" id="MobiDB-lite"/>
    </source>
</evidence>
<feature type="compositionally biased region" description="Low complexity" evidence="1">
    <location>
        <begin position="71"/>
        <end position="84"/>
    </location>
</feature>
<dbReference type="Pfam" id="PF12680">
    <property type="entry name" value="SnoaL_2"/>
    <property type="match status" value="1"/>
</dbReference>
<name>A0ABN3WI26_STRTU</name>